<dbReference type="AlphaFoldDB" id="A0A7J5ZDN1"/>
<reference evidence="2 3" key="1">
    <citation type="submission" date="2020-03" db="EMBL/GenBank/DDBJ databases">
        <title>Dissostichus mawsoni Genome sequencing and assembly.</title>
        <authorList>
            <person name="Park H."/>
        </authorList>
    </citation>
    <scope>NUCLEOTIDE SEQUENCE [LARGE SCALE GENOMIC DNA]</scope>
    <source>
        <strain evidence="2">DM0001</strain>
        <tissue evidence="2">Muscle</tissue>
    </source>
</reference>
<dbReference type="Proteomes" id="UP000518266">
    <property type="component" value="Unassembled WGS sequence"/>
</dbReference>
<sequence length="177" mass="19442">MRAQWALRHVARKSASAECCPNPQFIQSTTGLRRTVCRHLENAIGPKQTINSITRKTSKQTRCDDGEHVPPEISSALMGLRHSSRCLLLRRKMAEADSSERQQPVASPHSQSAQPSPLPKPVPTAHHVPCGPPAPQVAALATCPGRGKIAKFLSPEEMTSRDYYFDSYAHFGIHEVG</sequence>
<feature type="region of interest" description="Disordered" evidence="1">
    <location>
        <begin position="94"/>
        <end position="133"/>
    </location>
</feature>
<dbReference type="EMBL" id="JAAKFY010000003">
    <property type="protein sequence ID" value="KAF3859221.1"/>
    <property type="molecule type" value="Genomic_DNA"/>
</dbReference>
<accession>A0A7J5ZDN1</accession>
<protein>
    <submittedName>
        <fullName evidence="2">Uncharacterized protein</fullName>
    </submittedName>
</protein>
<name>A0A7J5ZDN1_DISMA</name>
<gene>
    <name evidence="2" type="ORF">F7725_021620</name>
</gene>
<feature type="compositionally biased region" description="Low complexity" evidence="1">
    <location>
        <begin position="102"/>
        <end position="115"/>
    </location>
</feature>
<evidence type="ECO:0000313" key="2">
    <source>
        <dbReference type="EMBL" id="KAF3859221.1"/>
    </source>
</evidence>
<proteinExistence type="predicted"/>
<evidence type="ECO:0000313" key="3">
    <source>
        <dbReference type="Proteomes" id="UP000518266"/>
    </source>
</evidence>
<dbReference type="OrthoDB" id="8840922at2759"/>
<comment type="caution">
    <text evidence="2">The sequence shown here is derived from an EMBL/GenBank/DDBJ whole genome shotgun (WGS) entry which is preliminary data.</text>
</comment>
<keyword evidence="3" id="KW-1185">Reference proteome</keyword>
<evidence type="ECO:0000256" key="1">
    <source>
        <dbReference type="SAM" id="MobiDB-lite"/>
    </source>
</evidence>
<organism evidence="2 3">
    <name type="scientific">Dissostichus mawsoni</name>
    <name type="common">Antarctic cod</name>
    <dbReference type="NCBI Taxonomy" id="36200"/>
    <lineage>
        <taxon>Eukaryota</taxon>
        <taxon>Metazoa</taxon>
        <taxon>Chordata</taxon>
        <taxon>Craniata</taxon>
        <taxon>Vertebrata</taxon>
        <taxon>Euteleostomi</taxon>
        <taxon>Actinopterygii</taxon>
        <taxon>Neopterygii</taxon>
        <taxon>Teleostei</taxon>
        <taxon>Neoteleostei</taxon>
        <taxon>Acanthomorphata</taxon>
        <taxon>Eupercaria</taxon>
        <taxon>Perciformes</taxon>
        <taxon>Notothenioidei</taxon>
        <taxon>Nototheniidae</taxon>
        <taxon>Dissostichus</taxon>
    </lineage>
</organism>